<reference evidence="1 2" key="1">
    <citation type="submission" date="2017-06" db="EMBL/GenBank/DDBJ databases">
        <title>Description of Rhodopirellula bahusiensis sp. nov.</title>
        <authorList>
            <person name="Kizina J."/>
            <person name="Harder J."/>
        </authorList>
    </citation>
    <scope>NUCLEOTIDE SEQUENCE [LARGE SCALE GENOMIC DNA]</scope>
    <source>
        <strain evidence="1 2">SWK21</strain>
    </source>
</reference>
<evidence type="ECO:0000313" key="1">
    <source>
        <dbReference type="EMBL" id="PHQ32139.1"/>
    </source>
</evidence>
<comment type="caution">
    <text evidence="1">The sequence shown here is derived from an EMBL/GenBank/DDBJ whole genome shotgun (WGS) entry which is preliminary data.</text>
</comment>
<organism evidence="1 2">
    <name type="scientific">Rhodopirellula bahusiensis</name>
    <dbReference type="NCBI Taxonomy" id="2014065"/>
    <lineage>
        <taxon>Bacteria</taxon>
        <taxon>Pseudomonadati</taxon>
        <taxon>Planctomycetota</taxon>
        <taxon>Planctomycetia</taxon>
        <taxon>Pirellulales</taxon>
        <taxon>Pirellulaceae</taxon>
        <taxon>Rhodopirellula</taxon>
    </lineage>
</organism>
<dbReference type="EMBL" id="NIZW01000032">
    <property type="protein sequence ID" value="PHQ32139.1"/>
    <property type="molecule type" value="Genomic_DNA"/>
</dbReference>
<proteinExistence type="predicted"/>
<name>A0A2G1W0D5_9BACT</name>
<accession>A0A2G1W0D5</accession>
<dbReference type="AlphaFoldDB" id="A0A2G1W0D5"/>
<keyword evidence="2" id="KW-1185">Reference proteome</keyword>
<protein>
    <submittedName>
        <fullName evidence="1">Uncharacterized protein</fullName>
    </submittedName>
</protein>
<dbReference type="Proteomes" id="UP000225740">
    <property type="component" value="Unassembled WGS sequence"/>
</dbReference>
<sequence length="61" mass="7032">MDATCCVVFAKIHANFRKVKRHRNWIAKMGSFAGRITEASCELGLHRDLPLCFQMIPFDLH</sequence>
<evidence type="ECO:0000313" key="2">
    <source>
        <dbReference type="Proteomes" id="UP000225740"/>
    </source>
</evidence>
<gene>
    <name evidence="1" type="ORF">CEE69_27525</name>
</gene>